<organism evidence="2 3">
    <name type="scientific">Flagellimonas flava</name>
    <dbReference type="NCBI Taxonomy" id="570519"/>
    <lineage>
        <taxon>Bacteria</taxon>
        <taxon>Pseudomonadati</taxon>
        <taxon>Bacteroidota</taxon>
        <taxon>Flavobacteriia</taxon>
        <taxon>Flavobacteriales</taxon>
        <taxon>Flavobacteriaceae</taxon>
        <taxon>Flagellimonas</taxon>
    </lineage>
</organism>
<keyword evidence="3" id="KW-1185">Reference proteome</keyword>
<dbReference type="EMBL" id="FQWL01000001">
    <property type="protein sequence ID" value="SHG34968.1"/>
    <property type="molecule type" value="Genomic_DNA"/>
</dbReference>
<gene>
    <name evidence="2" type="ORF">SAMN04488116_1095</name>
</gene>
<evidence type="ECO:0000313" key="3">
    <source>
        <dbReference type="Proteomes" id="UP000184532"/>
    </source>
</evidence>
<dbReference type="InterPro" id="IPR008927">
    <property type="entry name" value="6-PGluconate_DH-like_C_sf"/>
</dbReference>
<dbReference type="PANTHER" id="PTHR40459">
    <property type="entry name" value="CONSERVED HYPOTHETICAL ALANINE AND LEUCINE RICH PROTEIN"/>
    <property type="match status" value="1"/>
</dbReference>
<evidence type="ECO:0000313" key="2">
    <source>
        <dbReference type="EMBL" id="SHG34968.1"/>
    </source>
</evidence>
<dbReference type="SUPFAM" id="SSF48179">
    <property type="entry name" value="6-phosphogluconate dehydrogenase C-terminal domain-like"/>
    <property type="match status" value="1"/>
</dbReference>
<sequence length="253" mass="28566">MLSVIVLGTGNLAHHLSQVFYSCPDLDLIQVYGRNKDNLKPYQVYAPTCSEPLKIKDADVYIIAVKDNAIRTVSQLVADKKGMVVHTSGAMEMKSIAHENSGVFYPLQTFSKERALNFNTIPVCIEAKQQKGLEVLEKLGASISKRVHHIDSEQRKKLHLAAVFVNNFTNYLYSVGEDICEKEKLPFDLLRPLILETAEKVQGMSTFRAQTGPARRGDSKSVEKHLELLEQSQEQILYKLLSEAIKTRYEEKL</sequence>
<dbReference type="PANTHER" id="PTHR40459:SF1">
    <property type="entry name" value="CONSERVED HYPOTHETICAL ALANINE AND LEUCINE RICH PROTEIN"/>
    <property type="match status" value="1"/>
</dbReference>
<dbReference type="InterPro" id="IPR018931">
    <property type="entry name" value="DUF2520"/>
</dbReference>
<dbReference type="Proteomes" id="UP000184532">
    <property type="component" value="Unassembled WGS sequence"/>
</dbReference>
<proteinExistence type="predicted"/>
<dbReference type="RefSeq" id="WP_073176915.1">
    <property type="nucleotide sequence ID" value="NZ_FQWL01000001.1"/>
</dbReference>
<dbReference type="Gene3D" id="3.40.50.720">
    <property type="entry name" value="NAD(P)-binding Rossmann-like Domain"/>
    <property type="match status" value="1"/>
</dbReference>
<dbReference type="OrthoDB" id="9810755at2"/>
<dbReference type="InterPro" id="IPR037108">
    <property type="entry name" value="TM1727-like_C_sf"/>
</dbReference>
<dbReference type="STRING" id="570519.SAMN04488116_1095"/>
<dbReference type="Pfam" id="PF10728">
    <property type="entry name" value="DUF2520"/>
    <property type="match status" value="1"/>
</dbReference>
<reference evidence="3" key="1">
    <citation type="submission" date="2016-11" db="EMBL/GenBank/DDBJ databases">
        <authorList>
            <person name="Varghese N."/>
            <person name="Submissions S."/>
        </authorList>
    </citation>
    <scope>NUCLEOTIDE SEQUENCE [LARGE SCALE GENOMIC DNA]</scope>
    <source>
        <strain evidence="3">DSM 22638</strain>
    </source>
</reference>
<dbReference type="SUPFAM" id="SSF51735">
    <property type="entry name" value="NAD(P)-binding Rossmann-fold domains"/>
    <property type="match status" value="1"/>
</dbReference>
<feature type="domain" description="DUF2520" evidence="1">
    <location>
        <begin position="121"/>
        <end position="244"/>
    </location>
</feature>
<protein>
    <recommendedName>
        <fullName evidence="1">DUF2520 domain-containing protein</fullName>
    </recommendedName>
</protein>
<evidence type="ECO:0000259" key="1">
    <source>
        <dbReference type="Pfam" id="PF10728"/>
    </source>
</evidence>
<name>A0A1M5J2Y0_9FLAO</name>
<dbReference type="InterPro" id="IPR036291">
    <property type="entry name" value="NAD(P)-bd_dom_sf"/>
</dbReference>
<dbReference type="AlphaFoldDB" id="A0A1M5J2Y0"/>
<dbReference type="Gene3D" id="1.10.1040.20">
    <property type="entry name" value="ProC-like, C-terminal domain"/>
    <property type="match status" value="1"/>
</dbReference>
<accession>A0A1M5J2Y0</accession>